<dbReference type="Gene3D" id="3.40.50.450">
    <property type="match status" value="1"/>
</dbReference>
<organism evidence="4 5">
    <name type="scientific">Roseovarius tolerans</name>
    <dbReference type="NCBI Taxonomy" id="74031"/>
    <lineage>
        <taxon>Bacteria</taxon>
        <taxon>Pseudomonadati</taxon>
        <taxon>Pseudomonadota</taxon>
        <taxon>Alphaproteobacteria</taxon>
        <taxon>Rhodobacterales</taxon>
        <taxon>Roseobacteraceae</taxon>
        <taxon>Roseovarius</taxon>
    </lineage>
</organism>
<name>A0A1H8GF44_9RHOB</name>
<dbReference type="PANTHER" id="PTHR43022:SF1">
    <property type="entry name" value="PROTEIN SMF"/>
    <property type="match status" value="1"/>
</dbReference>
<dbReference type="EMBL" id="FOBO01000017">
    <property type="protein sequence ID" value="SEN42420.1"/>
    <property type="molecule type" value="Genomic_DNA"/>
</dbReference>
<evidence type="ECO:0000256" key="1">
    <source>
        <dbReference type="ARBA" id="ARBA00006525"/>
    </source>
</evidence>
<proteinExistence type="inferred from homology"/>
<feature type="compositionally biased region" description="Low complexity" evidence="2">
    <location>
        <begin position="89"/>
        <end position="112"/>
    </location>
</feature>
<evidence type="ECO:0000259" key="3">
    <source>
        <dbReference type="Pfam" id="PF02481"/>
    </source>
</evidence>
<dbReference type="Proteomes" id="UP000182160">
    <property type="component" value="Unassembled WGS sequence"/>
</dbReference>
<dbReference type="GO" id="GO:0009294">
    <property type="term" value="P:DNA-mediated transformation"/>
    <property type="evidence" value="ECO:0007669"/>
    <property type="project" value="InterPro"/>
</dbReference>
<dbReference type="AlphaFoldDB" id="A0A1H8GF44"/>
<dbReference type="InterPro" id="IPR057666">
    <property type="entry name" value="DrpA_SLOG"/>
</dbReference>
<comment type="similarity">
    <text evidence="1">Belongs to the DprA/Smf family.</text>
</comment>
<evidence type="ECO:0000256" key="2">
    <source>
        <dbReference type="SAM" id="MobiDB-lite"/>
    </source>
</evidence>
<protein>
    <submittedName>
        <fullName evidence="4">DNA recombination-mediator protein A</fullName>
    </submittedName>
</protein>
<reference evidence="4 5" key="1">
    <citation type="submission" date="2016-10" db="EMBL/GenBank/DDBJ databases">
        <authorList>
            <person name="de Groot N.N."/>
        </authorList>
    </citation>
    <scope>NUCLEOTIDE SEQUENCE [LARGE SCALE GENOMIC DNA]</scope>
    <source>
        <strain evidence="4 5">DSM 11457</strain>
    </source>
</reference>
<feature type="region of interest" description="Disordered" evidence="2">
    <location>
        <begin position="85"/>
        <end position="112"/>
    </location>
</feature>
<dbReference type="Pfam" id="PF02481">
    <property type="entry name" value="DNA_processg_A"/>
    <property type="match status" value="1"/>
</dbReference>
<gene>
    <name evidence="4" type="ORF">SAMN04488077_11738</name>
</gene>
<evidence type="ECO:0000313" key="4">
    <source>
        <dbReference type="EMBL" id="SEN42420.1"/>
    </source>
</evidence>
<feature type="domain" description="Smf/DprA SLOG" evidence="3">
    <location>
        <begin position="2"/>
        <end position="79"/>
    </location>
</feature>
<sequence length="112" mass="11109">MGDMAVLDRPTVALVGARNASSLGTRMARSLAAELSEQGYTVVSDLARGVDTAALLASLKGGTVAVMADGVDVIYPAKTPPLPLISTRPACASGNSPSASSPRPATSPAATA</sequence>
<dbReference type="InterPro" id="IPR003488">
    <property type="entry name" value="DprA"/>
</dbReference>
<dbReference type="PANTHER" id="PTHR43022">
    <property type="entry name" value="PROTEIN SMF"/>
    <property type="match status" value="1"/>
</dbReference>
<accession>A0A1H8GF44</accession>
<dbReference type="SUPFAM" id="SSF102405">
    <property type="entry name" value="MCP/YpsA-like"/>
    <property type="match status" value="1"/>
</dbReference>
<evidence type="ECO:0000313" key="5">
    <source>
        <dbReference type="Proteomes" id="UP000182160"/>
    </source>
</evidence>